<gene>
    <name evidence="2" type="ORF">MIND_00682100</name>
</gene>
<dbReference type="Proteomes" id="UP000636479">
    <property type="component" value="Unassembled WGS sequence"/>
</dbReference>
<name>A0A8H6SKP8_9AGAR</name>
<proteinExistence type="predicted"/>
<evidence type="ECO:0000313" key="3">
    <source>
        <dbReference type="Proteomes" id="UP000636479"/>
    </source>
</evidence>
<dbReference type="OrthoDB" id="2817141at2759"/>
<evidence type="ECO:0000256" key="1">
    <source>
        <dbReference type="SAM" id="MobiDB-lite"/>
    </source>
</evidence>
<dbReference type="EMBL" id="JACAZF010000006">
    <property type="protein sequence ID" value="KAF7301176.1"/>
    <property type="molecule type" value="Genomic_DNA"/>
</dbReference>
<reference evidence="2" key="1">
    <citation type="submission" date="2020-05" db="EMBL/GenBank/DDBJ databases">
        <title>Mycena genomes resolve the evolution of fungal bioluminescence.</title>
        <authorList>
            <person name="Tsai I.J."/>
        </authorList>
    </citation>
    <scope>NUCLEOTIDE SEQUENCE</scope>
    <source>
        <strain evidence="2">171206Taipei</strain>
    </source>
</reference>
<dbReference type="GeneID" id="59346048"/>
<feature type="region of interest" description="Disordered" evidence="1">
    <location>
        <begin position="390"/>
        <end position="411"/>
    </location>
</feature>
<organism evidence="2 3">
    <name type="scientific">Mycena indigotica</name>
    <dbReference type="NCBI Taxonomy" id="2126181"/>
    <lineage>
        <taxon>Eukaryota</taxon>
        <taxon>Fungi</taxon>
        <taxon>Dikarya</taxon>
        <taxon>Basidiomycota</taxon>
        <taxon>Agaricomycotina</taxon>
        <taxon>Agaricomycetes</taxon>
        <taxon>Agaricomycetidae</taxon>
        <taxon>Agaricales</taxon>
        <taxon>Marasmiineae</taxon>
        <taxon>Mycenaceae</taxon>
        <taxon>Mycena</taxon>
    </lineage>
</organism>
<protein>
    <submittedName>
        <fullName evidence="2">Uncharacterized protein</fullName>
    </submittedName>
</protein>
<dbReference type="AlphaFoldDB" id="A0A8H6SKP8"/>
<accession>A0A8H6SKP8</accession>
<comment type="caution">
    <text evidence="2">The sequence shown here is derived from an EMBL/GenBank/DDBJ whole genome shotgun (WGS) entry which is preliminary data.</text>
</comment>
<evidence type="ECO:0000313" key="2">
    <source>
        <dbReference type="EMBL" id="KAF7301176.1"/>
    </source>
</evidence>
<sequence>MLSSTIEVRFTATPSESFTARPWAIPGNRKDLFTALRPTANILTVAPDAVFINDLDDRRAQLPFSRAKKWGLGEETRTIFARATAEDGQRFCLRFIFNADRVVRHGHPNRRFISALVSDANFYTEHLQAVAGVLVPHHYGMWTMKTGGWAGTVLFSLTQWCGTPWKSLVRTKVNTRANKLLIARTFELLHDVGINVNGRMGSDVDLCHVLLDVDDPRVTLKRQQAGHARCYIADFSEASTHECARRLPVIPFGEYLVRWRPFEFFGCHELVNVSLLLGFQPLKSSDPPETPVDEALQWYNAYREAHPKYTNAATLVAQRAALFPNSFPLYPGLEVGGVRRDDVTSELLLWDGGQGKIHPENFQIACTREDLAYKLWGQYMAASPAAIAMKKSDSDESSLGGNGSSSEEHSN</sequence>
<keyword evidence="3" id="KW-1185">Reference proteome</keyword>
<dbReference type="RefSeq" id="XP_037219176.1">
    <property type="nucleotide sequence ID" value="XM_037363532.1"/>
</dbReference>